<accession>A0A830H6P3</accession>
<feature type="compositionally biased region" description="Acidic residues" evidence="1">
    <location>
        <begin position="259"/>
        <end position="270"/>
    </location>
</feature>
<feature type="compositionally biased region" description="Basic and acidic residues" evidence="1">
    <location>
        <begin position="247"/>
        <end position="256"/>
    </location>
</feature>
<evidence type="ECO:0000256" key="1">
    <source>
        <dbReference type="SAM" id="MobiDB-lite"/>
    </source>
</evidence>
<evidence type="ECO:0000313" key="2">
    <source>
        <dbReference type="EMBL" id="GHP01710.1"/>
    </source>
</evidence>
<comment type="caution">
    <text evidence="2">The sequence shown here is derived from an EMBL/GenBank/DDBJ whole genome shotgun (WGS) entry which is preliminary data.</text>
</comment>
<reference evidence="2" key="1">
    <citation type="submission" date="2020-10" db="EMBL/GenBank/DDBJ databases">
        <title>Unveiling of a novel bifunctional photoreceptor, Dualchrome1, isolated from a cosmopolitan green alga.</title>
        <authorList>
            <person name="Suzuki S."/>
            <person name="Kawachi M."/>
        </authorList>
    </citation>
    <scope>NUCLEOTIDE SEQUENCE</scope>
    <source>
        <strain evidence="2">NIES 2893</strain>
    </source>
</reference>
<dbReference type="EMBL" id="BNJQ01000001">
    <property type="protein sequence ID" value="GHP01710.1"/>
    <property type="molecule type" value="Genomic_DNA"/>
</dbReference>
<feature type="region of interest" description="Disordered" evidence="1">
    <location>
        <begin position="210"/>
        <end position="311"/>
    </location>
</feature>
<evidence type="ECO:0000313" key="3">
    <source>
        <dbReference type="Proteomes" id="UP000660262"/>
    </source>
</evidence>
<keyword evidence="3" id="KW-1185">Reference proteome</keyword>
<dbReference type="Proteomes" id="UP000660262">
    <property type="component" value="Unassembled WGS sequence"/>
</dbReference>
<protein>
    <submittedName>
        <fullName evidence="2">Uncharacterized protein</fullName>
    </submittedName>
</protein>
<feature type="compositionally biased region" description="Basic and acidic residues" evidence="1">
    <location>
        <begin position="25"/>
        <end position="39"/>
    </location>
</feature>
<organism evidence="2 3">
    <name type="scientific">Pycnococcus provasolii</name>
    <dbReference type="NCBI Taxonomy" id="41880"/>
    <lineage>
        <taxon>Eukaryota</taxon>
        <taxon>Viridiplantae</taxon>
        <taxon>Chlorophyta</taxon>
        <taxon>Pseudoscourfieldiophyceae</taxon>
        <taxon>Pseudoscourfieldiales</taxon>
        <taxon>Pycnococcaceae</taxon>
        <taxon>Pycnococcus</taxon>
    </lineage>
</organism>
<sequence length="349" mass="37850">MSVSHDDANATAQLMAMPTPTPSSHRRDDNNKNKMKEKAPPPPAPATGMASAAAKKSKSHLLPMAVGGVVADAEKQQPMWTQDPPSLMPQKLDDFLDLVFAATQQQLVGSAKRKQPSSSKTATAALPATNRRWRVGSTFFLSVDAILPENREHFLGVFDPAGFAKAKLVRRYDNKAEDGTQLFEIQLGNCDTTICESPEAMREAGFVLPSIKQQGQNSKLPSPPSPSNKKPRVDHVQEEEDDEENKIEEGGEERGEVPAAEEPDEEEARADEEARVQEEEEEEEMEEVEEVDGSDPAAGAVGSGDDKERHVVDPKQVADALRQAGISLESLPSSLGAFAAAMMKEQQQG</sequence>
<proteinExistence type="predicted"/>
<name>A0A830H6P3_9CHLO</name>
<feature type="compositionally biased region" description="Acidic residues" evidence="1">
    <location>
        <begin position="278"/>
        <end position="293"/>
    </location>
</feature>
<feature type="region of interest" description="Disordered" evidence="1">
    <location>
        <begin position="1"/>
        <end position="59"/>
    </location>
</feature>
<feature type="compositionally biased region" description="Acidic residues" evidence="1">
    <location>
        <begin position="237"/>
        <end position="246"/>
    </location>
</feature>
<gene>
    <name evidence="2" type="ORF">PPROV_000046700</name>
</gene>
<dbReference type="AlphaFoldDB" id="A0A830H6P3"/>